<keyword evidence="2" id="KW-0436">Ligase</keyword>
<dbReference type="PANTHER" id="PTHR43201:SF5">
    <property type="entry name" value="MEDIUM-CHAIN ACYL-COA LIGASE ACSF2, MITOCHONDRIAL"/>
    <property type="match status" value="1"/>
</dbReference>
<evidence type="ECO:0000256" key="1">
    <source>
        <dbReference type="ARBA" id="ARBA00006432"/>
    </source>
</evidence>
<feature type="domain" description="AMP-dependent synthetase/ligase" evidence="3">
    <location>
        <begin position="2"/>
        <end position="305"/>
    </location>
</feature>
<proteinExistence type="inferred from homology"/>
<dbReference type="InterPro" id="IPR025110">
    <property type="entry name" value="AMP-bd_C"/>
</dbReference>
<dbReference type="Gene3D" id="3.30.300.30">
    <property type="match status" value="1"/>
</dbReference>
<comment type="similarity">
    <text evidence="1">Belongs to the ATP-dependent AMP-binding enzyme family.</text>
</comment>
<evidence type="ECO:0000313" key="6">
    <source>
        <dbReference type="Proteomes" id="UP001321486"/>
    </source>
</evidence>
<dbReference type="InterPro" id="IPR000873">
    <property type="entry name" value="AMP-dep_synth/lig_dom"/>
</dbReference>
<dbReference type="Gene3D" id="3.40.50.12780">
    <property type="entry name" value="N-terminal domain of ligase-like"/>
    <property type="match status" value="1"/>
</dbReference>
<dbReference type="InterPro" id="IPR045851">
    <property type="entry name" value="AMP-bd_C_sf"/>
</dbReference>
<feature type="domain" description="AMP-binding enzyme C-terminal" evidence="4">
    <location>
        <begin position="355"/>
        <end position="430"/>
    </location>
</feature>
<accession>A0ABN6Y0M2</accession>
<dbReference type="InterPro" id="IPR020845">
    <property type="entry name" value="AMP-binding_CS"/>
</dbReference>
<dbReference type="PANTHER" id="PTHR43201">
    <property type="entry name" value="ACYL-COA SYNTHETASE"/>
    <property type="match status" value="1"/>
</dbReference>
<evidence type="ECO:0000313" key="5">
    <source>
        <dbReference type="EMBL" id="BDZ49518.1"/>
    </source>
</evidence>
<dbReference type="InterPro" id="IPR042099">
    <property type="entry name" value="ANL_N_sf"/>
</dbReference>
<evidence type="ECO:0000259" key="3">
    <source>
        <dbReference type="Pfam" id="PF00501"/>
    </source>
</evidence>
<dbReference type="Pfam" id="PF00501">
    <property type="entry name" value="AMP-binding"/>
    <property type="match status" value="1"/>
</dbReference>
<protein>
    <submittedName>
        <fullName evidence="5">AMP-dependent synthetase</fullName>
    </submittedName>
</protein>
<organism evidence="5 6">
    <name type="scientific">Frondihabitans sucicola</name>
    <dbReference type="NCBI Taxonomy" id="1268041"/>
    <lineage>
        <taxon>Bacteria</taxon>
        <taxon>Bacillati</taxon>
        <taxon>Actinomycetota</taxon>
        <taxon>Actinomycetes</taxon>
        <taxon>Micrococcales</taxon>
        <taxon>Microbacteriaceae</taxon>
        <taxon>Frondihabitans</taxon>
    </lineage>
</organism>
<reference evidence="6" key="1">
    <citation type="journal article" date="2019" name="Int. J. Syst. Evol. Microbiol.">
        <title>The Global Catalogue of Microorganisms (GCM) 10K type strain sequencing project: providing services to taxonomists for standard genome sequencing and annotation.</title>
        <authorList>
            <consortium name="The Broad Institute Genomics Platform"/>
            <consortium name="The Broad Institute Genome Sequencing Center for Infectious Disease"/>
            <person name="Wu L."/>
            <person name="Ma J."/>
        </authorList>
    </citation>
    <scope>NUCLEOTIDE SEQUENCE [LARGE SCALE GENOMIC DNA]</scope>
    <source>
        <strain evidence="6">NBRC 108728</strain>
    </source>
</reference>
<gene>
    <name evidence="5" type="ORF">GCM10025867_17590</name>
</gene>
<dbReference type="EMBL" id="AP027732">
    <property type="protein sequence ID" value="BDZ49518.1"/>
    <property type="molecule type" value="Genomic_DNA"/>
</dbReference>
<sequence>MYYAVLALGAVAVPIHALLKQHEIEYVLRDSGSTMLVCAAPLLAEGAPGAGLAGVDVVTVLAPSDLVTGYDRLEALAEAAEPLDTYVPRDPFDTATILYTSGTTGQPKGAEGSHFALLEQVNVLLLSTFEMKAGDKVLGALPLFHTFGQTCTMNVAFRAGATVVMVPKFSGDAALQVMVEQGCDIFMGVPTMYMALLDAATRSASRPTLKYAISGGAALPVAIIDRFRDVYGAEIHEGYGLTETSPVATFNHVGRTPRPGTIGTPIWGVDVEIADSSVEDAIVLMPNGSIGELVIRGHNIMNGYLNRPEDTARAIVDGWFRTGDLATKSDDGYLTIVDRTKDMIIRNGYNVYPRQVEEVLAAHPDVTMAAVFGVPHETHGQEIEAAVVLRPDSTATPEELIAFVSDEIAAYKYPRVVHIVDALPLGPSGKVLKRELVTRFAPAHA</sequence>
<name>A0ABN6Y0M2_9MICO</name>
<keyword evidence="6" id="KW-1185">Reference proteome</keyword>
<dbReference type="Proteomes" id="UP001321486">
    <property type="component" value="Chromosome"/>
</dbReference>
<dbReference type="PROSITE" id="PS00455">
    <property type="entry name" value="AMP_BINDING"/>
    <property type="match status" value="1"/>
</dbReference>
<dbReference type="SUPFAM" id="SSF56801">
    <property type="entry name" value="Acetyl-CoA synthetase-like"/>
    <property type="match status" value="1"/>
</dbReference>
<evidence type="ECO:0000256" key="2">
    <source>
        <dbReference type="ARBA" id="ARBA00022598"/>
    </source>
</evidence>
<evidence type="ECO:0000259" key="4">
    <source>
        <dbReference type="Pfam" id="PF13193"/>
    </source>
</evidence>
<dbReference type="Pfam" id="PF13193">
    <property type="entry name" value="AMP-binding_C"/>
    <property type="match status" value="1"/>
</dbReference>